<gene>
    <name evidence="2" type="ORF">M8A51_00075</name>
</gene>
<feature type="domain" description="M23ase beta-sheet core" evidence="1">
    <location>
        <begin position="32"/>
        <end position="127"/>
    </location>
</feature>
<sequence length="181" mass="19467">MAALSWPLAHNTIRRQVKNNAFGNVRNGGTRPHQGWDLYAPLFTPCYAIADGKIEWARPRGDLGNLVLLRFEHGRQIYWAAYAHLGVIFPAEGALIARNEPIALTGTTGNAASMSGDDLHLHFEIRTMPFPGNGLGGRVDPALLYGYAPIGSTIVQTRGESRTASGVKGLLVPGVNVLEGP</sequence>
<dbReference type="InterPro" id="IPR011055">
    <property type="entry name" value="Dup_hybrid_motif"/>
</dbReference>
<dbReference type="PANTHER" id="PTHR21666">
    <property type="entry name" value="PEPTIDASE-RELATED"/>
    <property type="match status" value="1"/>
</dbReference>
<keyword evidence="3" id="KW-1185">Reference proteome</keyword>
<protein>
    <submittedName>
        <fullName evidence="2">M23 family metallopeptidase</fullName>
    </submittedName>
</protein>
<dbReference type="InterPro" id="IPR016047">
    <property type="entry name" value="M23ase_b-sheet_dom"/>
</dbReference>
<dbReference type="SUPFAM" id="SSF51261">
    <property type="entry name" value="Duplicated hybrid motif"/>
    <property type="match status" value="1"/>
</dbReference>
<name>A0ABT0YIE8_9BURK</name>
<organism evidence="2 3">
    <name type="scientific">Caldimonas mangrovi</name>
    <dbReference type="NCBI Taxonomy" id="2944811"/>
    <lineage>
        <taxon>Bacteria</taxon>
        <taxon>Pseudomonadati</taxon>
        <taxon>Pseudomonadota</taxon>
        <taxon>Betaproteobacteria</taxon>
        <taxon>Burkholderiales</taxon>
        <taxon>Sphaerotilaceae</taxon>
        <taxon>Caldimonas</taxon>
    </lineage>
</organism>
<accession>A0ABT0YIE8</accession>
<evidence type="ECO:0000313" key="2">
    <source>
        <dbReference type="EMBL" id="MCM5677926.1"/>
    </source>
</evidence>
<proteinExistence type="predicted"/>
<dbReference type="CDD" id="cd12797">
    <property type="entry name" value="M23_peptidase"/>
    <property type="match status" value="1"/>
</dbReference>
<evidence type="ECO:0000313" key="3">
    <source>
        <dbReference type="Proteomes" id="UP001165541"/>
    </source>
</evidence>
<dbReference type="InterPro" id="IPR050570">
    <property type="entry name" value="Cell_wall_metabolism_enzyme"/>
</dbReference>
<dbReference type="RefSeq" id="WP_251776053.1">
    <property type="nucleotide sequence ID" value="NZ_JAMKFE010000001.1"/>
</dbReference>
<dbReference type="PANTHER" id="PTHR21666:SF270">
    <property type="entry name" value="MUREIN HYDROLASE ACTIVATOR ENVC"/>
    <property type="match status" value="1"/>
</dbReference>
<comment type="caution">
    <text evidence="2">The sequence shown here is derived from an EMBL/GenBank/DDBJ whole genome shotgun (WGS) entry which is preliminary data.</text>
</comment>
<dbReference type="Pfam" id="PF01551">
    <property type="entry name" value="Peptidase_M23"/>
    <property type="match status" value="1"/>
</dbReference>
<dbReference type="EMBL" id="JAMKFE010000001">
    <property type="protein sequence ID" value="MCM5677926.1"/>
    <property type="molecule type" value="Genomic_DNA"/>
</dbReference>
<dbReference type="Gene3D" id="2.70.70.10">
    <property type="entry name" value="Glucose Permease (Domain IIA)"/>
    <property type="match status" value="1"/>
</dbReference>
<evidence type="ECO:0000259" key="1">
    <source>
        <dbReference type="Pfam" id="PF01551"/>
    </source>
</evidence>
<dbReference type="Proteomes" id="UP001165541">
    <property type="component" value="Unassembled WGS sequence"/>
</dbReference>
<reference evidence="2" key="1">
    <citation type="submission" date="2022-05" db="EMBL/GenBank/DDBJ databases">
        <title>Schlegelella sp. nov., isolated from mangrove soil.</title>
        <authorList>
            <person name="Liu Y."/>
            <person name="Ge X."/>
            <person name="Liu W."/>
        </authorList>
    </citation>
    <scope>NUCLEOTIDE SEQUENCE</scope>
    <source>
        <strain evidence="2">S2-27</strain>
    </source>
</reference>